<dbReference type="Proteomes" id="UP000861567">
    <property type="component" value="Unassembled WGS sequence"/>
</dbReference>
<dbReference type="InterPro" id="IPR012337">
    <property type="entry name" value="RNaseH-like_sf"/>
</dbReference>
<dbReference type="InterPro" id="IPR047952">
    <property type="entry name" value="Transpos_IS4"/>
</dbReference>
<reference evidence="2" key="1">
    <citation type="journal article" date="2018" name="Genome Biol.">
        <title>SKESA: strategic k-mer extension for scrupulous assemblies.</title>
        <authorList>
            <person name="Souvorov A."/>
            <person name="Agarwala R."/>
            <person name="Lipman D.J."/>
        </authorList>
    </citation>
    <scope>NUCLEOTIDE SEQUENCE</scope>
    <source>
        <strain evidence="2">D3612</strain>
    </source>
</reference>
<evidence type="ECO:0000259" key="1">
    <source>
        <dbReference type="Pfam" id="PF01609"/>
    </source>
</evidence>
<dbReference type="SUPFAM" id="SSF53098">
    <property type="entry name" value="Ribonuclease H-like"/>
    <property type="match status" value="1"/>
</dbReference>
<dbReference type="Pfam" id="PF01609">
    <property type="entry name" value="DDE_Tnp_1"/>
    <property type="match status" value="1"/>
</dbReference>
<feature type="domain" description="Transposase IS4-like" evidence="1">
    <location>
        <begin position="109"/>
        <end position="299"/>
    </location>
</feature>
<dbReference type="EMBL" id="DACSEI010000076">
    <property type="protein sequence ID" value="HAT1597801.1"/>
    <property type="molecule type" value="Genomic_DNA"/>
</dbReference>
<dbReference type="GO" id="GO:0004803">
    <property type="term" value="F:transposase activity"/>
    <property type="evidence" value="ECO:0007669"/>
    <property type="project" value="InterPro"/>
</dbReference>
<reference evidence="2" key="2">
    <citation type="submission" date="2020-11" db="EMBL/GenBank/DDBJ databases">
        <authorList>
            <consortium name="NCBI Pathogen Detection Project"/>
        </authorList>
    </citation>
    <scope>NUCLEOTIDE SEQUENCE</scope>
    <source>
        <strain evidence="2">D3612</strain>
    </source>
</reference>
<evidence type="ECO:0000313" key="2">
    <source>
        <dbReference type="EMBL" id="HAT1597801.1"/>
    </source>
</evidence>
<proteinExistence type="predicted"/>
<sequence>MYRVDSLLSSTKNKISSRLFQLAHRIGENSFTRERKLTFPMVFSTISKLVKKSLAIECEWLEPSTNKVPPSKQALSKARYKIRHTGFQELLEDSLVETYKDEPDYGTWRGYRVIAADGSSLRLPDSKEIVNQFGRHKPNGTLGKMPPLARVSLFVDLCTSMICSARLAPWSTGEQSMAQEQLPEVVNKMCLLKQEHLLFIYIYDRGYPSLKFIKQDEDLGVDFIFRVQERAYLSLWERVAQGESDFEYLIETREGNARVRVIALTLNSGKTEILITSLFDNMAFTSQDMSKMYFLRWHIGVSRIRTLHLVDESPTEVKDSSLVAWEASWRESKTMESSDNIFRKEYVQCTRL</sequence>
<dbReference type="InterPro" id="IPR002559">
    <property type="entry name" value="Transposase_11"/>
</dbReference>
<organism evidence="2 3">
    <name type="scientific">Legionella pneumophila</name>
    <dbReference type="NCBI Taxonomy" id="446"/>
    <lineage>
        <taxon>Bacteria</taxon>
        <taxon>Pseudomonadati</taxon>
        <taxon>Pseudomonadota</taxon>
        <taxon>Gammaproteobacteria</taxon>
        <taxon>Legionellales</taxon>
        <taxon>Legionellaceae</taxon>
        <taxon>Legionella</taxon>
    </lineage>
</organism>
<dbReference type="AlphaFoldDB" id="A0AAN5KTS4"/>
<dbReference type="GO" id="GO:0003677">
    <property type="term" value="F:DNA binding"/>
    <property type="evidence" value="ECO:0007669"/>
    <property type="project" value="InterPro"/>
</dbReference>
<accession>A0AAN5KTS4</accession>
<evidence type="ECO:0000313" key="3">
    <source>
        <dbReference type="Proteomes" id="UP000861567"/>
    </source>
</evidence>
<dbReference type="GO" id="GO:0006313">
    <property type="term" value="P:DNA transposition"/>
    <property type="evidence" value="ECO:0007669"/>
    <property type="project" value="InterPro"/>
</dbReference>
<gene>
    <name evidence="2" type="ORF">I8Y58_003078</name>
</gene>
<protein>
    <submittedName>
        <fullName evidence="2">IS4 family transposase</fullName>
    </submittedName>
</protein>
<name>A0AAN5KTS4_LEGPN</name>
<comment type="caution">
    <text evidence="2">The sequence shown here is derived from an EMBL/GenBank/DDBJ whole genome shotgun (WGS) entry which is preliminary data.</text>
</comment>
<dbReference type="NCBIfam" id="NF033592">
    <property type="entry name" value="transpos_IS4_1"/>
    <property type="match status" value="1"/>
</dbReference>